<dbReference type="SMART" id="SM00899">
    <property type="entry name" value="FeoA"/>
    <property type="match status" value="1"/>
</dbReference>
<dbReference type="SUPFAM" id="SSF50037">
    <property type="entry name" value="C-terminal domain of transcriptional repressors"/>
    <property type="match status" value="1"/>
</dbReference>
<keyword evidence="1" id="KW-0408">Iron</keyword>
<dbReference type="OrthoDB" id="7690445at2"/>
<dbReference type="RefSeq" id="WP_159445867.1">
    <property type="nucleotide sequence ID" value="NZ_FUYA01000001.1"/>
</dbReference>
<dbReference type="EMBL" id="FUYA01000001">
    <property type="protein sequence ID" value="SKA64035.1"/>
    <property type="molecule type" value="Genomic_DNA"/>
</dbReference>
<dbReference type="InterPro" id="IPR008988">
    <property type="entry name" value="Transcriptional_repressor_C"/>
</dbReference>
<dbReference type="Proteomes" id="UP000189733">
    <property type="component" value="Unassembled WGS sequence"/>
</dbReference>
<evidence type="ECO:0000313" key="3">
    <source>
        <dbReference type="EMBL" id="SKA64035.1"/>
    </source>
</evidence>
<dbReference type="AlphaFoldDB" id="A0A1T4VGE9"/>
<name>A0A1T4VGE9_9BACT</name>
<accession>A0A1T4VGE9</accession>
<keyword evidence="4" id="KW-1185">Reference proteome</keyword>
<evidence type="ECO:0000256" key="1">
    <source>
        <dbReference type="ARBA" id="ARBA00023004"/>
    </source>
</evidence>
<gene>
    <name evidence="3" type="ORF">SAMN02745702_00257</name>
</gene>
<feature type="domain" description="Ferrous iron transporter FeoA-like" evidence="2">
    <location>
        <begin position="33"/>
        <end position="103"/>
    </location>
</feature>
<evidence type="ECO:0000259" key="2">
    <source>
        <dbReference type="SMART" id="SM00899"/>
    </source>
</evidence>
<dbReference type="Pfam" id="PF04023">
    <property type="entry name" value="FeoA"/>
    <property type="match status" value="1"/>
</dbReference>
<proteinExistence type="predicted"/>
<evidence type="ECO:0000313" key="4">
    <source>
        <dbReference type="Proteomes" id="UP000189733"/>
    </source>
</evidence>
<dbReference type="InterPro" id="IPR007167">
    <property type="entry name" value="Fe-transptr_FeoA-like"/>
</dbReference>
<dbReference type="STRING" id="1121442.SAMN02745702_00257"/>
<sequence>MTKRPKHLTFILIEINSQRMWKRKCHRHCRKSRALCEYPGGSQVAIADIQGCPRQRCRLLAMGLTPGTRAEICRHNAGSCCLRVRNCDLILGEDMAQYVMATPVQDQDRQTA</sequence>
<dbReference type="Gene3D" id="2.30.30.90">
    <property type="match status" value="1"/>
</dbReference>
<reference evidence="3 4" key="1">
    <citation type="submission" date="2017-02" db="EMBL/GenBank/DDBJ databases">
        <authorList>
            <person name="Peterson S.W."/>
        </authorList>
    </citation>
    <scope>NUCLEOTIDE SEQUENCE [LARGE SCALE GENOMIC DNA]</scope>
    <source>
        <strain evidence="3 4">DSM 18034</strain>
    </source>
</reference>
<dbReference type="InterPro" id="IPR038157">
    <property type="entry name" value="FeoA_core_dom"/>
</dbReference>
<dbReference type="GO" id="GO:0046914">
    <property type="term" value="F:transition metal ion binding"/>
    <property type="evidence" value="ECO:0007669"/>
    <property type="project" value="InterPro"/>
</dbReference>
<organism evidence="3 4">
    <name type="scientific">Desulfobaculum bizertense DSM 18034</name>
    <dbReference type="NCBI Taxonomy" id="1121442"/>
    <lineage>
        <taxon>Bacteria</taxon>
        <taxon>Pseudomonadati</taxon>
        <taxon>Thermodesulfobacteriota</taxon>
        <taxon>Desulfovibrionia</taxon>
        <taxon>Desulfovibrionales</taxon>
        <taxon>Desulfovibrionaceae</taxon>
        <taxon>Desulfobaculum</taxon>
    </lineage>
</organism>
<protein>
    <submittedName>
        <fullName evidence="3">Fe2+ transport system protein FeoA</fullName>
    </submittedName>
</protein>